<dbReference type="RefSeq" id="WP_184999694.1">
    <property type="nucleotide sequence ID" value="NZ_AYKG01000002.1"/>
</dbReference>
<organism evidence="10 11">
    <name type="scientific">Salinisphaera japonica YTM-1</name>
    <dbReference type="NCBI Taxonomy" id="1209778"/>
    <lineage>
        <taxon>Bacteria</taxon>
        <taxon>Pseudomonadati</taxon>
        <taxon>Pseudomonadota</taxon>
        <taxon>Gammaproteobacteria</taxon>
        <taxon>Salinisphaerales</taxon>
        <taxon>Salinisphaeraceae</taxon>
        <taxon>Salinisphaera</taxon>
    </lineage>
</organism>
<name>A0A423Q1B6_9GAMM</name>
<dbReference type="Proteomes" id="UP000285310">
    <property type="component" value="Unassembled WGS sequence"/>
</dbReference>
<comment type="caution">
    <text evidence="10">The sequence shown here is derived from an EMBL/GenBank/DDBJ whole genome shotgun (WGS) entry which is preliminary data.</text>
</comment>
<keyword evidence="2 6" id="KW-0132">Cell division</keyword>
<dbReference type="PANTHER" id="PTHR34108">
    <property type="entry name" value="SEPTUM SITE-DETERMINING PROTEIN MINC"/>
    <property type="match status" value="1"/>
</dbReference>
<dbReference type="GO" id="GO:0000917">
    <property type="term" value="P:division septum assembly"/>
    <property type="evidence" value="ECO:0007669"/>
    <property type="project" value="UniProtKB-KW"/>
</dbReference>
<dbReference type="InParanoid" id="A0A423Q1B6"/>
<dbReference type="InterPro" id="IPR013033">
    <property type="entry name" value="MinC"/>
</dbReference>
<keyword evidence="3 6" id="KW-0717">Septation</keyword>
<comment type="function">
    <text evidence="5 6">Cell division inhibitor that blocks the formation of polar Z ring septums. Rapidly oscillates between the poles of the cell to destabilize FtsZ filaments that have formed before they mature into polar Z rings. Prevents FtsZ polymerization.</text>
</comment>
<dbReference type="Pfam" id="PF03775">
    <property type="entry name" value="MinC_C"/>
    <property type="match status" value="1"/>
</dbReference>
<dbReference type="Gene3D" id="3.30.70.260">
    <property type="match status" value="1"/>
</dbReference>
<dbReference type="SUPFAM" id="SSF63848">
    <property type="entry name" value="Cell-division inhibitor MinC, C-terminal domain"/>
    <property type="match status" value="1"/>
</dbReference>
<proteinExistence type="inferred from homology"/>
<evidence type="ECO:0000256" key="1">
    <source>
        <dbReference type="ARBA" id="ARBA00006291"/>
    </source>
</evidence>
<feature type="region of interest" description="Disordered" evidence="7">
    <location>
        <begin position="100"/>
        <end position="148"/>
    </location>
</feature>
<accession>A0A423Q1B6</accession>
<dbReference type="InterPro" id="IPR007874">
    <property type="entry name" value="MinC_N"/>
</dbReference>
<gene>
    <name evidence="6" type="primary">minC</name>
    <name evidence="10" type="ORF">SAJA_01470</name>
</gene>
<dbReference type="Gene3D" id="2.160.20.70">
    <property type="match status" value="1"/>
</dbReference>
<comment type="similarity">
    <text evidence="1 6">Belongs to the MinC family.</text>
</comment>
<evidence type="ECO:0000256" key="7">
    <source>
        <dbReference type="SAM" id="MobiDB-lite"/>
    </source>
</evidence>
<feature type="domain" description="Septum formation inhibitor MinC N-terminal" evidence="9">
    <location>
        <begin position="12"/>
        <end position="77"/>
    </location>
</feature>
<dbReference type="PANTHER" id="PTHR34108:SF1">
    <property type="entry name" value="SEPTUM SITE-DETERMINING PROTEIN MINC"/>
    <property type="match status" value="1"/>
</dbReference>
<dbReference type="AlphaFoldDB" id="A0A423Q1B6"/>
<evidence type="ECO:0000256" key="2">
    <source>
        <dbReference type="ARBA" id="ARBA00022618"/>
    </source>
</evidence>
<dbReference type="FunCoup" id="A0A423Q1B6">
    <property type="interactions" value="46"/>
</dbReference>
<evidence type="ECO:0000256" key="4">
    <source>
        <dbReference type="ARBA" id="ARBA00023306"/>
    </source>
</evidence>
<comment type="subunit">
    <text evidence="6">Interacts with MinD and FtsZ.</text>
</comment>
<dbReference type="GO" id="GO:0000902">
    <property type="term" value="P:cell morphogenesis"/>
    <property type="evidence" value="ECO:0007669"/>
    <property type="project" value="InterPro"/>
</dbReference>
<feature type="compositionally biased region" description="Low complexity" evidence="7">
    <location>
        <begin position="116"/>
        <end position="129"/>
    </location>
</feature>
<sequence length="251" mass="26066">MTQQTSSTAAGVVFKGRMMTLTVVEIRETDCEQIAAQIDTQLARAPGFFARMPVLVSLIDVLPDLARLAAIFHAADLVVVGVLDADEAAARAAGEAGLALMSSPGRGAENPPPAAPRATPAPSAAATEAETLDAAEDDSTPRGPARLVTKPVRSGQQIYARGGDLVVTSSVSEGAELLADGHIHVYGALRGRALAGASGDITARIFCKRFEPDLVAIAGCYKVADAIDEGLVSKPVVVRLDNDNLLIELQE</sequence>
<dbReference type="GO" id="GO:1901891">
    <property type="term" value="P:regulation of cell septum assembly"/>
    <property type="evidence" value="ECO:0007669"/>
    <property type="project" value="InterPro"/>
</dbReference>
<dbReference type="HAMAP" id="MF_00267">
    <property type="entry name" value="MinC"/>
    <property type="match status" value="1"/>
</dbReference>
<evidence type="ECO:0000256" key="6">
    <source>
        <dbReference type="HAMAP-Rule" id="MF_00267"/>
    </source>
</evidence>
<dbReference type="InterPro" id="IPR016098">
    <property type="entry name" value="CAP/MinC_C"/>
</dbReference>
<evidence type="ECO:0000259" key="9">
    <source>
        <dbReference type="Pfam" id="PF05209"/>
    </source>
</evidence>
<evidence type="ECO:0000256" key="3">
    <source>
        <dbReference type="ARBA" id="ARBA00023210"/>
    </source>
</evidence>
<keyword evidence="11" id="KW-1185">Reference proteome</keyword>
<dbReference type="EMBL" id="AYKG01000002">
    <property type="protein sequence ID" value="ROO32311.1"/>
    <property type="molecule type" value="Genomic_DNA"/>
</dbReference>
<reference evidence="10 11" key="1">
    <citation type="submission" date="2013-10" db="EMBL/GenBank/DDBJ databases">
        <title>Salinisphaera japonica YTM-1 Genome Sequencing.</title>
        <authorList>
            <person name="Lai Q."/>
            <person name="Li C."/>
            <person name="Shao Z."/>
        </authorList>
    </citation>
    <scope>NUCLEOTIDE SEQUENCE [LARGE SCALE GENOMIC DNA]</scope>
    <source>
        <strain evidence="10 11">YTM-1</strain>
    </source>
</reference>
<dbReference type="InterPro" id="IPR036145">
    <property type="entry name" value="MinC_C_sf"/>
</dbReference>
<keyword evidence="4 6" id="KW-0131">Cell cycle</keyword>
<evidence type="ECO:0000256" key="5">
    <source>
        <dbReference type="ARBA" id="ARBA00025606"/>
    </source>
</evidence>
<evidence type="ECO:0000313" key="10">
    <source>
        <dbReference type="EMBL" id="ROO32311.1"/>
    </source>
</evidence>
<dbReference type="NCBIfam" id="TIGR01222">
    <property type="entry name" value="minC"/>
    <property type="match status" value="1"/>
</dbReference>
<feature type="domain" description="Septum formation inhibitor MinC C-terminal" evidence="8">
    <location>
        <begin position="148"/>
        <end position="248"/>
    </location>
</feature>
<dbReference type="Pfam" id="PF05209">
    <property type="entry name" value="MinC_N"/>
    <property type="match status" value="1"/>
</dbReference>
<evidence type="ECO:0000313" key="11">
    <source>
        <dbReference type="Proteomes" id="UP000285310"/>
    </source>
</evidence>
<dbReference type="GO" id="GO:0051302">
    <property type="term" value="P:regulation of cell division"/>
    <property type="evidence" value="ECO:0007669"/>
    <property type="project" value="InterPro"/>
</dbReference>
<protein>
    <recommendedName>
        <fullName evidence="6">Probable septum site-determining protein MinC</fullName>
    </recommendedName>
</protein>
<dbReference type="InterPro" id="IPR005526">
    <property type="entry name" value="Septum_form_inhib_MinC_C"/>
</dbReference>
<evidence type="ECO:0000259" key="8">
    <source>
        <dbReference type="Pfam" id="PF03775"/>
    </source>
</evidence>